<feature type="signal peptide" evidence="1">
    <location>
        <begin position="1"/>
        <end position="24"/>
    </location>
</feature>
<feature type="chain" id="PRO_5022806934" description="Ice-binding protein C-terminal domain-containing protein" evidence="1">
    <location>
        <begin position="25"/>
        <end position="462"/>
    </location>
</feature>
<proteinExistence type="predicted"/>
<dbReference type="NCBIfam" id="TIGR02595">
    <property type="entry name" value="PEP_CTERM"/>
    <property type="match status" value="1"/>
</dbReference>
<dbReference type="AlphaFoldDB" id="A0A5C5WC93"/>
<dbReference type="InterPro" id="IPR013424">
    <property type="entry name" value="Ice-binding_C"/>
</dbReference>
<dbReference type="Pfam" id="PF07589">
    <property type="entry name" value="PEP-CTERM"/>
    <property type="match status" value="1"/>
</dbReference>
<dbReference type="RefSeq" id="WP_146570272.1">
    <property type="nucleotide sequence ID" value="NZ_SJPH01000001.1"/>
</dbReference>
<evidence type="ECO:0000256" key="1">
    <source>
        <dbReference type="SAM" id="SignalP"/>
    </source>
</evidence>
<keyword evidence="4" id="KW-1185">Reference proteome</keyword>
<protein>
    <recommendedName>
        <fullName evidence="2">Ice-binding protein C-terminal domain-containing protein</fullName>
    </recommendedName>
</protein>
<dbReference type="OrthoDB" id="247441at2"/>
<gene>
    <name evidence="3" type="ORF">Pla111_00520</name>
</gene>
<reference evidence="3 4" key="1">
    <citation type="submission" date="2019-02" db="EMBL/GenBank/DDBJ databases">
        <title>Deep-cultivation of Planctomycetes and their phenomic and genomic characterization uncovers novel biology.</title>
        <authorList>
            <person name="Wiegand S."/>
            <person name="Jogler M."/>
            <person name="Boedeker C."/>
            <person name="Pinto D."/>
            <person name="Vollmers J."/>
            <person name="Rivas-Marin E."/>
            <person name="Kohn T."/>
            <person name="Peeters S.H."/>
            <person name="Heuer A."/>
            <person name="Rast P."/>
            <person name="Oberbeckmann S."/>
            <person name="Bunk B."/>
            <person name="Jeske O."/>
            <person name="Meyerdierks A."/>
            <person name="Storesund J.E."/>
            <person name="Kallscheuer N."/>
            <person name="Luecker S."/>
            <person name="Lage O.M."/>
            <person name="Pohl T."/>
            <person name="Merkel B.J."/>
            <person name="Hornburger P."/>
            <person name="Mueller R.-W."/>
            <person name="Bruemmer F."/>
            <person name="Labrenz M."/>
            <person name="Spormann A.M."/>
            <person name="Op Den Camp H."/>
            <person name="Overmann J."/>
            <person name="Amann R."/>
            <person name="Jetten M.S.M."/>
            <person name="Mascher T."/>
            <person name="Medema M.H."/>
            <person name="Devos D.P."/>
            <person name="Kaster A.-K."/>
            <person name="Ovreas L."/>
            <person name="Rohde M."/>
            <person name="Galperin M.Y."/>
            <person name="Jogler C."/>
        </authorList>
    </citation>
    <scope>NUCLEOTIDE SEQUENCE [LARGE SCALE GENOMIC DNA]</scope>
    <source>
        <strain evidence="3 4">Pla111</strain>
    </source>
</reference>
<evidence type="ECO:0000313" key="4">
    <source>
        <dbReference type="Proteomes" id="UP000318995"/>
    </source>
</evidence>
<dbReference type="EMBL" id="SJPH01000001">
    <property type="protein sequence ID" value="TWT48290.1"/>
    <property type="molecule type" value="Genomic_DNA"/>
</dbReference>
<evidence type="ECO:0000313" key="3">
    <source>
        <dbReference type="EMBL" id="TWT48290.1"/>
    </source>
</evidence>
<organism evidence="3 4">
    <name type="scientific">Botrimarina hoheduenensis</name>
    <dbReference type="NCBI Taxonomy" id="2528000"/>
    <lineage>
        <taxon>Bacteria</taxon>
        <taxon>Pseudomonadati</taxon>
        <taxon>Planctomycetota</taxon>
        <taxon>Planctomycetia</taxon>
        <taxon>Pirellulales</taxon>
        <taxon>Lacipirellulaceae</taxon>
        <taxon>Botrimarina</taxon>
    </lineage>
</organism>
<comment type="caution">
    <text evidence="3">The sequence shown here is derived from an EMBL/GenBank/DDBJ whole genome shotgun (WGS) entry which is preliminary data.</text>
</comment>
<sequence precursor="true">MTCQLLSRVAFVAALVGAALPAAAIDFNEIARFDISFSSVADLDPDDLIVVDNPQFIGTNALAVAWNGSKLYLGGYDNFGSSLLPIGLIEVLNPTRTGIIELEASDFGTPFGQIFQPVGRGYTGVDLNGGSLAAAYDNGSNTSNAFQLFDTATNSLDWDLTAAGIVARGGASVTFDPGFNGAAASQGVAFTAFGSGRRGLLNESTGALVYSLDGVPAPQGFQWLTDTPPAGNLARDMAFDPATGDVYVRRSNDVDAADRSGDNATTNRRTIVDNGSNGNFKLGQKIEFIGDTAEGDLLIYNDSNVSTTDQAFADVIKIIDTDGNNVEANFNLIGGGSALDIGNGAGIYDFSYDAASGTLAVLDFFNRNVFIFEVGAVVEPVQGDFNGDGKVDNGDLNLLLGNWGSATVPGTWVNGFTAPVDNGELNALLGNWGFGVGVAVPEPASALLLGLAAAAVTARRRK</sequence>
<feature type="domain" description="Ice-binding protein C-terminal" evidence="2">
    <location>
        <begin position="439"/>
        <end position="461"/>
    </location>
</feature>
<evidence type="ECO:0000259" key="2">
    <source>
        <dbReference type="Pfam" id="PF07589"/>
    </source>
</evidence>
<dbReference type="Proteomes" id="UP000318995">
    <property type="component" value="Unassembled WGS sequence"/>
</dbReference>
<dbReference type="PROSITE" id="PS00018">
    <property type="entry name" value="EF_HAND_1"/>
    <property type="match status" value="1"/>
</dbReference>
<accession>A0A5C5WC93</accession>
<keyword evidence="1" id="KW-0732">Signal</keyword>
<dbReference type="InterPro" id="IPR018247">
    <property type="entry name" value="EF_Hand_1_Ca_BS"/>
</dbReference>
<name>A0A5C5WC93_9BACT</name>